<protein>
    <submittedName>
        <fullName evidence="2">Uncharacterized protein</fullName>
    </submittedName>
</protein>
<dbReference type="EMBL" id="AP019831">
    <property type="protein sequence ID" value="BBM44518.1"/>
    <property type="molecule type" value="Genomic_DNA"/>
</dbReference>
<proteinExistence type="predicted"/>
<gene>
    <name evidence="1" type="ORF">JMUB3870_0633</name>
    <name evidence="2" type="ORF">JMUB3935_0647</name>
</gene>
<evidence type="ECO:0000313" key="2">
    <source>
        <dbReference type="EMBL" id="BBM51672.1"/>
    </source>
</evidence>
<evidence type="ECO:0000313" key="1">
    <source>
        <dbReference type="EMBL" id="BBM44518.1"/>
    </source>
</evidence>
<sequence length="119" mass="14261">MAIVKFKKREELKILFAIKLPMIISELYKEVRNKKTANEIIRNSLNMTKNRVINTLELVDGFGNQFSVLVIYDNILEEKELLKYNMEIENIDFRILEFDFNGKMEIEEMITHVKRLYNK</sequence>
<reference evidence="1 4" key="1">
    <citation type="submission" date="2019-07" db="EMBL/GenBank/DDBJ databases">
        <title>Complete Genome Sequence of Leptotrichia trevisanii Strain JMUB3870.</title>
        <authorList>
            <person name="Watanabe S."/>
            <person name="Cui L."/>
        </authorList>
    </citation>
    <scope>NUCLEOTIDE SEQUENCE [LARGE SCALE GENOMIC DNA]</scope>
    <source>
        <strain evidence="1 4">JMUB3870</strain>
    </source>
</reference>
<organism evidence="2 3">
    <name type="scientific">Leptotrichia trevisanii</name>
    <dbReference type="NCBI Taxonomy" id="109328"/>
    <lineage>
        <taxon>Bacteria</taxon>
        <taxon>Fusobacteriati</taxon>
        <taxon>Fusobacteriota</taxon>
        <taxon>Fusobacteriia</taxon>
        <taxon>Fusobacteriales</taxon>
        <taxon>Leptotrichiaceae</taxon>
        <taxon>Leptotrichia</taxon>
    </lineage>
</organism>
<dbReference type="Proteomes" id="UP000422644">
    <property type="component" value="Chromosome"/>
</dbReference>
<dbReference type="EMBL" id="AP019840">
    <property type="protein sequence ID" value="BBM51672.1"/>
    <property type="molecule type" value="Genomic_DNA"/>
</dbReference>
<dbReference type="STRING" id="1122173.GCA_000482505_01232"/>
<keyword evidence="4" id="KW-1185">Reference proteome</keyword>
<dbReference type="Proteomes" id="UP000321378">
    <property type="component" value="Chromosome"/>
</dbReference>
<dbReference type="AlphaFoldDB" id="A0A510KJ02"/>
<reference evidence="2 3" key="2">
    <citation type="submission" date="2019-07" db="EMBL/GenBank/DDBJ databases">
        <title>Complete Genome Sequence of Leptotrichia trevisanii Strain JMUB3935.</title>
        <authorList>
            <person name="Watanabe S."/>
            <person name="Cui L."/>
        </authorList>
    </citation>
    <scope>NUCLEOTIDE SEQUENCE [LARGE SCALE GENOMIC DNA]</scope>
    <source>
        <strain evidence="2 3">JMUB3935</strain>
    </source>
</reference>
<accession>A0A510KJ02</accession>
<dbReference type="OrthoDB" id="80586at2"/>
<evidence type="ECO:0000313" key="4">
    <source>
        <dbReference type="Proteomes" id="UP000422644"/>
    </source>
</evidence>
<evidence type="ECO:0000313" key="3">
    <source>
        <dbReference type="Proteomes" id="UP000321378"/>
    </source>
</evidence>
<dbReference type="RefSeq" id="WP_026749341.1">
    <property type="nucleotide sequence ID" value="NZ_AP019831.1"/>
</dbReference>
<name>A0A510KJ02_9FUSO</name>